<feature type="compositionally biased region" description="Basic and acidic residues" evidence="1">
    <location>
        <begin position="482"/>
        <end position="494"/>
    </location>
</feature>
<keyword evidence="3" id="KW-1185">Reference proteome</keyword>
<name>A0ABV2RRZ2_BRAJP</name>
<accession>A0ABV2RRZ2</accession>
<proteinExistence type="predicted"/>
<evidence type="ECO:0000256" key="1">
    <source>
        <dbReference type="SAM" id="MobiDB-lite"/>
    </source>
</evidence>
<gene>
    <name evidence="2" type="ORF">ABIF63_003814</name>
</gene>
<dbReference type="RefSeq" id="WP_248888796.1">
    <property type="nucleotide sequence ID" value="NZ_CP066351.1"/>
</dbReference>
<protein>
    <submittedName>
        <fullName evidence="2">Uncharacterized protein</fullName>
    </submittedName>
</protein>
<dbReference type="Proteomes" id="UP001549291">
    <property type="component" value="Unassembled WGS sequence"/>
</dbReference>
<sequence length="501" mass="52161">MLSRLISLLRRIPAVKWAFTRLRPLPHGGSIDVAPIAASDSPATVADIAEAVPAPDRISTSPQRSDSEIVVAAPVAEEAAAISVIPESPSATPTDISVAGDSSLEAPTEVEAVVVEEVSVSSVEVESASVDAHELVSSDPPAEPETSVAPVVVEETPILVAEIESEPVDAAELVGSEPSAEPETSVAPVVIEETPILVAEIESEPVDAAELVGSEQSAELPVNAEPVIVEEVQLSPVEAEGRQANVSEPVICSDPSPEHSTEVELVVAEEALVSSIDIEIPPVDAPVLAVNDDASSDVADAEPAVVEDPCIALADSDVSAEEVSESSIDSAAFPVVAMEIEPVPANDPAPVAPIAAEDSSADTASVVTHVAPEPALESAAPVIPSAPKTRAKVVEPVDRATLIRQRWTETGIRMWNPRLHGAGDATLNIQGRVELLPPAPGETMPRYDKLEFRMLGGQIVCEGVVVEAPASAGQRSFTRLAEPRNPDRTREPLLERQAALA</sequence>
<feature type="region of interest" description="Disordered" evidence="1">
    <location>
        <begin position="482"/>
        <end position="501"/>
    </location>
</feature>
<dbReference type="EMBL" id="JBEPTQ010000002">
    <property type="protein sequence ID" value="MET4719708.1"/>
    <property type="molecule type" value="Genomic_DNA"/>
</dbReference>
<comment type="caution">
    <text evidence="2">The sequence shown here is derived from an EMBL/GenBank/DDBJ whole genome shotgun (WGS) entry which is preliminary data.</text>
</comment>
<evidence type="ECO:0000313" key="3">
    <source>
        <dbReference type="Proteomes" id="UP001549291"/>
    </source>
</evidence>
<organism evidence="2 3">
    <name type="scientific">Bradyrhizobium japonicum</name>
    <dbReference type="NCBI Taxonomy" id="375"/>
    <lineage>
        <taxon>Bacteria</taxon>
        <taxon>Pseudomonadati</taxon>
        <taxon>Pseudomonadota</taxon>
        <taxon>Alphaproteobacteria</taxon>
        <taxon>Hyphomicrobiales</taxon>
        <taxon>Nitrobacteraceae</taxon>
        <taxon>Bradyrhizobium</taxon>
    </lineage>
</organism>
<reference evidence="2 3" key="1">
    <citation type="submission" date="2024-06" db="EMBL/GenBank/DDBJ databases">
        <title>Genomic Encyclopedia of Type Strains, Phase V (KMG-V): Genome sequencing to study the core and pangenomes of soil and plant-associated prokaryotes.</title>
        <authorList>
            <person name="Whitman W."/>
        </authorList>
    </citation>
    <scope>NUCLEOTIDE SEQUENCE [LARGE SCALE GENOMIC DNA]</scope>
    <source>
        <strain evidence="2 3">USDA 160</strain>
    </source>
</reference>
<evidence type="ECO:0000313" key="2">
    <source>
        <dbReference type="EMBL" id="MET4719708.1"/>
    </source>
</evidence>